<sequence>MDSSPASRPRLRIFPMVITAATQSCAFWARFLLGSWTRPRHTGSLGSSPGAPASGGAVPSKCVRSFRRTHT</sequence>
<feature type="transmembrane region" description="Helical" evidence="2">
    <location>
        <begin position="12"/>
        <end position="33"/>
    </location>
</feature>
<reference evidence="3" key="2">
    <citation type="submission" date="2025-09" db="UniProtKB">
        <authorList>
            <consortium name="Ensembl"/>
        </authorList>
    </citation>
    <scope>IDENTIFICATION</scope>
</reference>
<organism evidence="3 4">
    <name type="scientific">Mandrillus leucophaeus</name>
    <name type="common">Drill</name>
    <name type="synonym">Papio leucophaeus</name>
    <dbReference type="NCBI Taxonomy" id="9568"/>
    <lineage>
        <taxon>Eukaryota</taxon>
        <taxon>Metazoa</taxon>
        <taxon>Chordata</taxon>
        <taxon>Craniata</taxon>
        <taxon>Vertebrata</taxon>
        <taxon>Euteleostomi</taxon>
        <taxon>Mammalia</taxon>
        <taxon>Eutheria</taxon>
        <taxon>Euarchontoglires</taxon>
        <taxon>Primates</taxon>
        <taxon>Haplorrhini</taxon>
        <taxon>Catarrhini</taxon>
        <taxon>Cercopithecidae</taxon>
        <taxon>Cercopithecinae</taxon>
        <taxon>Mandrillus</taxon>
    </lineage>
</organism>
<proteinExistence type="predicted"/>
<accession>A0A2K6A3W2</accession>
<name>A0A2K6A3W2_MANLE</name>
<dbReference type="AlphaFoldDB" id="A0A2K6A3W2"/>
<feature type="compositionally biased region" description="Low complexity" evidence="1">
    <location>
        <begin position="43"/>
        <end position="60"/>
    </location>
</feature>
<keyword evidence="2" id="KW-0472">Membrane</keyword>
<keyword evidence="2" id="KW-0812">Transmembrane</keyword>
<dbReference type="Proteomes" id="UP000233140">
    <property type="component" value="Unassembled WGS sequence"/>
</dbReference>
<feature type="region of interest" description="Disordered" evidence="1">
    <location>
        <begin position="42"/>
        <end position="71"/>
    </location>
</feature>
<keyword evidence="2" id="KW-1133">Transmembrane helix</keyword>
<dbReference type="OMA" id="RIFPMVI"/>
<reference evidence="3" key="1">
    <citation type="submission" date="2025-08" db="UniProtKB">
        <authorList>
            <consortium name="Ensembl"/>
        </authorList>
    </citation>
    <scope>IDENTIFICATION</scope>
</reference>
<dbReference type="GeneTree" id="ENSGT00910000148714"/>
<evidence type="ECO:0000256" key="2">
    <source>
        <dbReference type="SAM" id="Phobius"/>
    </source>
</evidence>
<evidence type="ECO:0000313" key="4">
    <source>
        <dbReference type="Proteomes" id="UP000233140"/>
    </source>
</evidence>
<dbReference type="Ensembl" id="ENSMLET00000058348.1">
    <property type="protein sequence ID" value="ENSMLEP00000034759.1"/>
    <property type="gene ID" value="ENSMLEG00000041526.1"/>
</dbReference>
<evidence type="ECO:0000313" key="3">
    <source>
        <dbReference type="Ensembl" id="ENSMLEP00000034759.1"/>
    </source>
</evidence>
<protein>
    <submittedName>
        <fullName evidence="3">Uncharacterized protein</fullName>
    </submittedName>
</protein>
<keyword evidence="4" id="KW-1185">Reference proteome</keyword>
<evidence type="ECO:0000256" key="1">
    <source>
        <dbReference type="SAM" id="MobiDB-lite"/>
    </source>
</evidence>